<dbReference type="GO" id="GO:0008270">
    <property type="term" value="F:zinc ion binding"/>
    <property type="evidence" value="ECO:0007669"/>
    <property type="project" value="UniProtKB-KW"/>
</dbReference>
<dbReference type="Pfam" id="PF12451">
    <property type="entry name" value="VPS11_C"/>
    <property type="match status" value="1"/>
</dbReference>
<keyword evidence="16" id="KW-1185">Reference proteome</keyword>
<dbReference type="GO" id="GO:0030674">
    <property type="term" value="F:protein-macromolecule adaptor activity"/>
    <property type="evidence" value="ECO:0007669"/>
    <property type="project" value="TreeGrafter"/>
</dbReference>
<comment type="similarity">
    <text evidence="3">Belongs to the VPS11 family.</text>
</comment>
<evidence type="ECO:0000256" key="6">
    <source>
        <dbReference type="ARBA" id="ARBA00022771"/>
    </source>
</evidence>
<evidence type="ECO:0000256" key="12">
    <source>
        <dbReference type="PROSITE-ProRule" id="PRU01006"/>
    </source>
</evidence>
<dbReference type="Gene3D" id="2.130.10.10">
    <property type="entry name" value="YVTN repeat-like/Quinoprotein amine dehydrogenase"/>
    <property type="match status" value="1"/>
</dbReference>
<evidence type="ECO:0000256" key="9">
    <source>
        <dbReference type="ARBA" id="ARBA00023136"/>
    </source>
</evidence>
<dbReference type="Pfam" id="PF23341">
    <property type="entry name" value="PEP5_VPS11_N"/>
    <property type="match status" value="1"/>
</dbReference>
<dbReference type="GO" id="GO:0006904">
    <property type="term" value="P:vesicle docking involved in exocytosis"/>
    <property type="evidence" value="ECO:0007669"/>
    <property type="project" value="TreeGrafter"/>
</dbReference>
<protein>
    <recommendedName>
        <fullName evidence="14">RING-type domain-containing protein</fullName>
    </recommendedName>
</protein>
<dbReference type="SUPFAM" id="SSF50978">
    <property type="entry name" value="WD40 repeat-like"/>
    <property type="match status" value="1"/>
</dbReference>
<dbReference type="InterPro" id="IPR057307">
    <property type="entry name" value="PEP5_VPS11_N"/>
</dbReference>
<name>A0AAW0TF83_SCYPA</name>
<dbReference type="SMART" id="SM00320">
    <property type="entry name" value="WD40"/>
    <property type="match status" value="2"/>
</dbReference>
<reference evidence="15 16" key="1">
    <citation type="submission" date="2023-03" db="EMBL/GenBank/DDBJ databases">
        <title>High-quality genome of Scylla paramamosain provides insights in environmental adaptation.</title>
        <authorList>
            <person name="Zhang L."/>
        </authorList>
    </citation>
    <scope>NUCLEOTIDE SEQUENCE [LARGE SCALE GENOMIC DNA]</scope>
    <source>
        <strain evidence="15">LZ_2023a</strain>
        <tissue evidence="15">Muscle</tissue>
    </source>
</reference>
<feature type="compositionally biased region" description="Gly residues" evidence="13">
    <location>
        <begin position="939"/>
        <end position="948"/>
    </location>
</feature>
<keyword evidence="9" id="KW-0472">Membrane</keyword>
<dbReference type="EMBL" id="JARAKH010000031">
    <property type="protein sequence ID" value="KAK8385961.1"/>
    <property type="molecule type" value="Genomic_DNA"/>
</dbReference>
<dbReference type="Pfam" id="PF13923">
    <property type="entry name" value="zf-C3HC4_2"/>
    <property type="match status" value="1"/>
</dbReference>
<evidence type="ECO:0000256" key="3">
    <source>
        <dbReference type="ARBA" id="ARBA00007070"/>
    </source>
</evidence>
<evidence type="ECO:0000256" key="1">
    <source>
        <dbReference type="ARBA" id="ARBA00004371"/>
    </source>
</evidence>
<dbReference type="InterPro" id="IPR013083">
    <property type="entry name" value="Znf_RING/FYVE/PHD"/>
</dbReference>
<evidence type="ECO:0000256" key="8">
    <source>
        <dbReference type="ARBA" id="ARBA00022927"/>
    </source>
</evidence>
<dbReference type="SUPFAM" id="SSF57850">
    <property type="entry name" value="RING/U-box"/>
    <property type="match status" value="1"/>
</dbReference>
<dbReference type="PANTHER" id="PTHR23323">
    <property type="entry name" value="VACUOLAR PROTEIN SORTING-ASSOCIATED PROTEIN"/>
    <property type="match status" value="1"/>
</dbReference>
<evidence type="ECO:0000259" key="14">
    <source>
        <dbReference type="PROSITE" id="PS50089"/>
    </source>
</evidence>
<feature type="region of interest" description="Disordered" evidence="13">
    <location>
        <begin position="937"/>
        <end position="984"/>
    </location>
</feature>
<dbReference type="GO" id="GO:0005764">
    <property type="term" value="C:lysosome"/>
    <property type="evidence" value="ECO:0007669"/>
    <property type="project" value="UniProtKB-SubCell"/>
</dbReference>
<feature type="region of interest" description="Disordered" evidence="13">
    <location>
        <begin position="1027"/>
        <end position="1211"/>
    </location>
</feature>
<evidence type="ECO:0000256" key="13">
    <source>
        <dbReference type="SAM" id="MobiDB-lite"/>
    </source>
</evidence>
<keyword evidence="10" id="KW-0458">Lysosome</keyword>
<feature type="region of interest" description="Disordered" evidence="13">
    <location>
        <begin position="91"/>
        <end position="144"/>
    </location>
</feature>
<dbReference type="CDD" id="cd16688">
    <property type="entry name" value="RING-H2_Vps11"/>
    <property type="match status" value="1"/>
</dbReference>
<proteinExistence type="inferred from homology"/>
<dbReference type="GO" id="GO:0031902">
    <property type="term" value="C:late endosome membrane"/>
    <property type="evidence" value="ECO:0007669"/>
    <property type="project" value="UniProtKB-SubCell"/>
</dbReference>
<comment type="subcellular location">
    <subcellularLocation>
        <location evidence="2">Late endosome membrane</location>
        <topology evidence="2">Peripheral membrane protein</topology>
        <orientation evidence="2">Cytoplasmic side</orientation>
    </subcellularLocation>
    <subcellularLocation>
        <location evidence="1">Lysosome</location>
    </subcellularLocation>
</comment>
<dbReference type="PROSITE" id="PS50236">
    <property type="entry name" value="CHCR"/>
    <property type="match status" value="1"/>
</dbReference>
<dbReference type="InterPro" id="IPR000547">
    <property type="entry name" value="Clathrin_H-chain/VPS_repeat"/>
</dbReference>
<dbReference type="Pfam" id="PF23356">
    <property type="entry name" value="TPR_PEP5_VPS11"/>
    <property type="match status" value="1"/>
</dbReference>
<dbReference type="InterPro" id="IPR057308">
    <property type="entry name" value="CHCR_PEP5_VPS11"/>
</dbReference>
<dbReference type="GO" id="GO:0006886">
    <property type="term" value="P:intracellular protein transport"/>
    <property type="evidence" value="ECO:0007669"/>
    <property type="project" value="UniProtKB-UniRule"/>
</dbReference>
<feature type="compositionally biased region" description="Low complexity" evidence="13">
    <location>
        <begin position="1058"/>
        <end position="1077"/>
    </location>
</feature>
<dbReference type="PANTHER" id="PTHR23323:SF24">
    <property type="entry name" value="VACUOLAR PROTEIN SORTING-ASSOCIATED PROTEIN 11 HOMOLOG"/>
    <property type="match status" value="1"/>
</dbReference>
<dbReference type="InterPro" id="IPR001680">
    <property type="entry name" value="WD40_rpt"/>
</dbReference>
<dbReference type="GO" id="GO:0007033">
    <property type="term" value="P:vacuole organization"/>
    <property type="evidence" value="ECO:0007669"/>
    <property type="project" value="TreeGrafter"/>
</dbReference>
<keyword evidence="8" id="KW-0653">Protein transport</keyword>
<dbReference type="InterPro" id="IPR015943">
    <property type="entry name" value="WD40/YVTN_repeat-like_dom_sf"/>
</dbReference>
<dbReference type="InterPro" id="IPR001841">
    <property type="entry name" value="Znf_RING"/>
</dbReference>
<sequence>MAALLQWRKFSFFDVTANIDGGQLAEALKGAEVTCTAGGRGQVYIGDSAGCVHGLNRQLKVSTFVAHGQPVRSITAFDHTSIVITIADGSPGTPSEVKVWSPDKLDSQGRPTCLRSLAPDPRPAPASQRQSQASQSGPSRNQVPHVTTLAVHPNLSLMAVGFSDGSIMLYRGEVSRERGSKHKVLLTVSSGLTSLHLRHTTRSTHLFATTRTHTYCINLTVRDKETTVELDGLGCEPGCSTLADGRHEHHFLVARPDALYSYTSDSRGSCYVFEGEKTLVAWFRGYLIVAAADKGGPTTRSGERSITVYDLTNKLVALSTRVRGLAGVVGEWGGLYLVTTEPSLIHMSEKDLHSKFQLLFKKNQFDIAISLAKTQCCDQEEVAEILKQYGDWLYSKGNHAAAMDQYLKTVPHLEPSYVIRKYLDTQHIHNLTTYLQALHRTGSATADHTSLLLNCYTRLRDTQQLNEFIMSKEGAVECDVELGVRVCRSAGYYDHALALAARHGLHHHHLAILIDDKKDYSAALRYMATLELEEVKANVLRYGSVLLNHVPDETTELLISLCTDYKPSNSPIVKEGSLDSYPTPEDPVRADPEEFEYLLVGHSEQAITFLERLTDPHNPSRQLLSPRLYTTLLAEYLHQYSLAPEGQDQVALGEKVLALLRNPDTKVCRDQALLLCDKHKFHDGKLLLWEQAGMFEEMLAWHGERGETEAALAVCSRKAQQQPSLWCSFLRQLASASSPSPPNPHHLSTCLNNIEDKGLMPALEVMEVLASSPHITLGQVRDYLLGVVASHSSTLAAEASRSQQYAQETAKMRDTIRDLRTGATQFTATKCNICNNELELPSVHFLCRHSFHQHCFESYSESDADCPMCLPENKKMMDIIKAQETHRSQHDHFHEQLERSSADAFTVVADYLGRGVFTHLQSLSALYPRLNTTKIATAGGRGGGGGKGAEQIKRNEVADSSQEGGRGTRHYHTPHQNNTASVPEVESRLRALERTLPGTAGMGSEGRLRVKEGKGLAVLEPESEARIRLEGKPGLSKFSSSGGSVRPNDPNASKALTSPSEAQLRSSLSSSILVPSPEGRVRGGETSRMGAGASSPSLHDHITRSPHTTRSADKRTMNQAVESISSALASTQVSSSPKNKPSDNPFQEEDSATGGNPFGDFETENLESNPFADDYDESKNPFAADTPSTTSPDPKNPFESDNYDSSLNPFR</sequence>
<accession>A0AAW0TF83</accession>
<keyword evidence="5" id="KW-0479">Metal-binding</keyword>
<evidence type="ECO:0000256" key="7">
    <source>
        <dbReference type="ARBA" id="ARBA00022833"/>
    </source>
</evidence>
<feature type="domain" description="RING-type" evidence="14">
    <location>
        <begin position="831"/>
        <end position="869"/>
    </location>
</feature>
<dbReference type="Proteomes" id="UP001487740">
    <property type="component" value="Unassembled WGS sequence"/>
</dbReference>
<dbReference type="GO" id="GO:0030897">
    <property type="term" value="C:HOPS complex"/>
    <property type="evidence" value="ECO:0007669"/>
    <property type="project" value="TreeGrafter"/>
</dbReference>
<keyword evidence="4" id="KW-0813">Transport</keyword>
<feature type="compositionally biased region" description="Low complexity" evidence="13">
    <location>
        <begin position="1123"/>
        <end position="1145"/>
    </location>
</feature>
<evidence type="ECO:0000256" key="2">
    <source>
        <dbReference type="ARBA" id="ARBA00004492"/>
    </source>
</evidence>
<feature type="repeat" description="CHCR" evidence="12">
    <location>
        <begin position="406"/>
        <end position="555"/>
    </location>
</feature>
<evidence type="ECO:0000256" key="10">
    <source>
        <dbReference type="ARBA" id="ARBA00023228"/>
    </source>
</evidence>
<dbReference type="GO" id="GO:0048284">
    <property type="term" value="P:organelle fusion"/>
    <property type="evidence" value="ECO:0007669"/>
    <property type="project" value="TreeGrafter"/>
</dbReference>
<gene>
    <name evidence="15" type="ORF">O3P69_010603</name>
</gene>
<dbReference type="PROSITE" id="PS50089">
    <property type="entry name" value="ZF_RING_2"/>
    <property type="match status" value="1"/>
</dbReference>
<dbReference type="GO" id="GO:0007032">
    <property type="term" value="P:endosome organization"/>
    <property type="evidence" value="ECO:0007669"/>
    <property type="project" value="TreeGrafter"/>
</dbReference>
<evidence type="ECO:0000313" key="15">
    <source>
        <dbReference type="EMBL" id="KAK8385961.1"/>
    </source>
</evidence>
<keyword evidence="6 11" id="KW-0863">Zinc-finger</keyword>
<evidence type="ECO:0000256" key="11">
    <source>
        <dbReference type="PROSITE-ProRule" id="PRU00175"/>
    </source>
</evidence>
<dbReference type="Gene3D" id="3.30.40.10">
    <property type="entry name" value="Zinc/RING finger domain, C3HC4 (zinc finger)"/>
    <property type="match status" value="1"/>
</dbReference>
<dbReference type="SMART" id="SM00184">
    <property type="entry name" value="RING"/>
    <property type="match status" value="1"/>
</dbReference>
<evidence type="ECO:0000256" key="5">
    <source>
        <dbReference type="ARBA" id="ARBA00022723"/>
    </source>
</evidence>
<dbReference type="InterPro" id="IPR036322">
    <property type="entry name" value="WD40_repeat_dom_sf"/>
</dbReference>
<dbReference type="AlphaFoldDB" id="A0AAW0TF83"/>
<keyword evidence="7" id="KW-0862">Zinc</keyword>
<feature type="compositionally biased region" description="Low complexity" evidence="13">
    <location>
        <begin position="125"/>
        <end position="140"/>
    </location>
</feature>
<comment type="caution">
    <text evidence="15">The sequence shown here is derived from an EMBL/GenBank/DDBJ whole genome shotgun (WGS) entry which is preliminary data.</text>
</comment>
<organism evidence="15 16">
    <name type="scientific">Scylla paramamosain</name>
    <name type="common">Mud crab</name>
    <dbReference type="NCBI Taxonomy" id="85552"/>
    <lineage>
        <taxon>Eukaryota</taxon>
        <taxon>Metazoa</taxon>
        <taxon>Ecdysozoa</taxon>
        <taxon>Arthropoda</taxon>
        <taxon>Crustacea</taxon>
        <taxon>Multicrustacea</taxon>
        <taxon>Malacostraca</taxon>
        <taxon>Eumalacostraca</taxon>
        <taxon>Eucarida</taxon>
        <taxon>Decapoda</taxon>
        <taxon>Pleocyemata</taxon>
        <taxon>Brachyura</taxon>
        <taxon>Eubrachyura</taxon>
        <taxon>Portunoidea</taxon>
        <taxon>Portunidae</taxon>
        <taxon>Portuninae</taxon>
        <taxon>Scylla</taxon>
    </lineage>
</organism>
<evidence type="ECO:0000313" key="16">
    <source>
        <dbReference type="Proteomes" id="UP001487740"/>
    </source>
</evidence>
<dbReference type="InterPro" id="IPR024763">
    <property type="entry name" value="VPS11_C"/>
</dbReference>
<evidence type="ECO:0000256" key="4">
    <source>
        <dbReference type="ARBA" id="ARBA00022448"/>
    </source>
</evidence>